<evidence type="ECO:0000313" key="5">
    <source>
        <dbReference type="Proteomes" id="UP001055303"/>
    </source>
</evidence>
<gene>
    <name evidence="2" type="ORF">IFDJLNFL_4005</name>
    <name evidence="3" type="ORF">MTDSW087_00152</name>
</gene>
<evidence type="ECO:0000313" key="4">
    <source>
        <dbReference type="Proteomes" id="UP000401717"/>
    </source>
</evidence>
<reference evidence="2" key="2">
    <citation type="journal article" date="2021" name="Front. Microbiol.">
        <title>Comprehensive Comparative Genomics and Phenotyping of Methylobacterium Species.</title>
        <authorList>
            <person name="Alessa O."/>
            <person name="Ogura Y."/>
            <person name="Fujitani Y."/>
            <person name="Takami H."/>
            <person name="Hayashi T."/>
            <person name="Sahin N."/>
            <person name="Tani A."/>
        </authorList>
    </citation>
    <scope>NUCLEOTIDE SEQUENCE</scope>
    <source>
        <strain evidence="2">DSM 22415</strain>
    </source>
</reference>
<feature type="region of interest" description="Disordered" evidence="1">
    <location>
        <begin position="74"/>
        <end position="136"/>
    </location>
</feature>
<reference evidence="3 4" key="1">
    <citation type="submission" date="2019-06" db="EMBL/GenBank/DDBJ databases">
        <authorList>
            <person name="Rodrigo-Torres L."/>
            <person name="Arahal R. D."/>
            <person name="Lucena T."/>
        </authorList>
    </citation>
    <scope>NUCLEOTIDE SEQUENCE [LARGE SCALE GENOMIC DNA]</scope>
    <source>
        <strain evidence="3 4">SW08-7</strain>
    </source>
</reference>
<dbReference type="EMBL" id="CABFVH010000001">
    <property type="protein sequence ID" value="VUF10485.1"/>
    <property type="molecule type" value="Genomic_DNA"/>
</dbReference>
<reference evidence="2" key="3">
    <citation type="submission" date="2021-08" db="EMBL/GenBank/DDBJ databases">
        <authorList>
            <person name="Tani A."/>
            <person name="Ola A."/>
            <person name="Ogura Y."/>
            <person name="Katsura K."/>
            <person name="Hayashi T."/>
        </authorList>
    </citation>
    <scope>NUCLEOTIDE SEQUENCE</scope>
    <source>
        <strain evidence="2">DSM 22415</strain>
    </source>
</reference>
<evidence type="ECO:0000313" key="3">
    <source>
        <dbReference type="EMBL" id="VUF10485.1"/>
    </source>
</evidence>
<dbReference type="Proteomes" id="UP000401717">
    <property type="component" value="Unassembled WGS sequence"/>
</dbReference>
<proteinExistence type="predicted"/>
<evidence type="ECO:0000313" key="2">
    <source>
        <dbReference type="EMBL" id="GJD58090.1"/>
    </source>
</evidence>
<dbReference type="EMBL" id="BPQI01000130">
    <property type="protein sequence ID" value="GJD58090.1"/>
    <property type="molecule type" value="Genomic_DNA"/>
</dbReference>
<sequence length="136" mass="15170">MEFKADEFRGVPLTRLEHYNDVLKRFAAEEEAAGRPVRHEARRFIKRAAELARIRAGVPSDVLTNEQQLGLLDRIERAGDRASTPRPKPEGAPMSAADEPDTLGVSIARKPGSGRVADPAKPANRKSVNRYRDEER</sequence>
<protein>
    <submittedName>
        <fullName evidence="3">Uncharacterized protein</fullName>
    </submittedName>
</protein>
<keyword evidence="5" id="KW-1185">Reference proteome</keyword>
<evidence type="ECO:0000256" key="1">
    <source>
        <dbReference type="SAM" id="MobiDB-lite"/>
    </source>
</evidence>
<dbReference type="Proteomes" id="UP001055303">
    <property type="component" value="Unassembled WGS sequence"/>
</dbReference>
<name>A0A564FQQ6_9HYPH</name>
<dbReference type="AlphaFoldDB" id="A0A564FQQ6"/>
<organism evidence="3 4">
    <name type="scientific">Methylobacterium dankookense</name>
    <dbReference type="NCBI Taxonomy" id="560405"/>
    <lineage>
        <taxon>Bacteria</taxon>
        <taxon>Pseudomonadati</taxon>
        <taxon>Pseudomonadota</taxon>
        <taxon>Alphaproteobacteria</taxon>
        <taxon>Hyphomicrobiales</taxon>
        <taxon>Methylobacteriaceae</taxon>
        <taxon>Methylobacterium</taxon>
    </lineage>
</organism>
<accession>A0A564FQQ6</accession>